<dbReference type="RefSeq" id="XP_074215081.1">
    <property type="nucleotide sequence ID" value="XM_074358980.1"/>
</dbReference>
<name>A0AC58PYI2_CAMBA</name>
<reference evidence="2" key="1">
    <citation type="submission" date="2025-08" db="UniProtKB">
        <authorList>
            <consortium name="RefSeq"/>
        </authorList>
    </citation>
    <scope>IDENTIFICATION</scope>
    <source>
        <tissue evidence="2">Blood</tissue>
    </source>
</reference>
<evidence type="ECO:0000313" key="1">
    <source>
        <dbReference type="Proteomes" id="UP001732780"/>
    </source>
</evidence>
<evidence type="ECO:0000313" key="2">
    <source>
        <dbReference type="RefSeq" id="XP_074215081.1"/>
    </source>
</evidence>
<proteinExistence type="predicted"/>
<protein>
    <submittedName>
        <fullName evidence="2">Uncharacterized protein LOC123615575</fullName>
    </submittedName>
</protein>
<keyword evidence="1" id="KW-1185">Reference proteome</keyword>
<accession>A0AC58PYI2</accession>
<sequence>MRLETITPGQNLSHNGRQPRSVGPGPKGPRRGLKATWGRRESKSAPAGEAAAKPRRRVDRCRELPHHNSLPLDVQLVESQLVGKRHLGNSAAARGRELRLRERRRPTRDPNAWKMPRASRAPPPRPSPRPFPAAAPGSPRKATAIGRHPKAPERCYCSEALSVCKGTGGTCGFHLSRPARREPLGTFETRDENIEAQIDQEALSTTDLKQHQRCKDLKWERA</sequence>
<gene>
    <name evidence="2" type="primary">LOC123615575</name>
</gene>
<organism evidence="1 2">
    <name type="scientific">Camelus bactrianus</name>
    <name type="common">Bactrian camel</name>
    <dbReference type="NCBI Taxonomy" id="9837"/>
    <lineage>
        <taxon>Eukaryota</taxon>
        <taxon>Metazoa</taxon>
        <taxon>Chordata</taxon>
        <taxon>Craniata</taxon>
        <taxon>Vertebrata</taxon>
        <taxon>Euteleostomi</taxon>
        <taxon>Mammalia</taxon>
        <taxon>Eutheria</taxon>
        <taxon>Laurasiatheria</taxon>
        <taxon>Artiodactyla</taxon>
        <taxon>Tylopoda</taxon>
        <taxon>Camelidae</taxon>
        <taxon>Camelus</taxon>
    </lineage>
</organism>
<dbReference type="Proteomes" id="UP001732780">
    <property type="component" value="Chromosome X"/>
</dbReference>